<gene>
    <name evidence="1" type="ORF">P879_05886</name>
</gene>
<keyword evidence="2" id="KW-1185">Reference proteome</keyword>
<dbReference type="AlphaFoldDB" id="A0A8T0DM55"/>
<evidence type="ECO:0000313" key="1">
    <source>
        <dbReference type="EMBL" id="KAF8567801.1"/>
    </source>
</evidence>
<accession>A0A8T0DM55</accession>
<name>A0A8T0DM55_9TREM</name>
<evidence type="ECO:0000313" key="2">
    <source>
        <dbReference type="Proteomes" id="UP000699462"/>
    </source>
</evidence>
<dbReference type="Proteomes" id="UP000699462">
    <property type="component" value="Unassembled WGS sequence"/>
</dbReference>
<proteinExistence type="predicted"/>
<dbReference type="OrthoDB" id="6232687at2759"/>
<sequence>MEQSSVYSAATPSISSTIKPRTNKIIRRKFKCSESMIVVPTEAGSYTFPGSLPKVSTTVTISVGMHQSLLILELDKCAILQSVCVYCEPVQELLRLVYDRVLMVESLEKLGIQMVNNGYPPVKDRDGCQYEVTTHIEHSFKFAAKDFYLTSARVKQNGRIILISVAHRVHRNSL</sequence>
<protein>
    <submittedName>
        <fullName evidence="1">Uncharacterized protein</fullName>
    </submittedName>
</protein>
<reference evidence="1 2" key="1">
    <citation type="submission" date="2019-07" db="EMBL/GenBank/DDBJ databases">
        <title>Annotation for the trematode Paragonimus westermani.</title>
        <authorList>
            <person name="Choi Y.-J."/>
        </authorList>
    </citation>
    <scope>NUCLEOTIDE SEQUENCE [LARGE SCALE GENOMIC DNA]</scope>
    <source>
        <strain evidence="1">180907_Pwestermani</strain>
    </source>
</reference>
<comment type="caution">
    <text evidence="1">The sequence shown here is derived from an EMBL/GenBank/DDBJ whole genome shotgun (WGS) entry which is preliminary data.</text>
</comment>
<dbReference type="EMBL" id="JTDF01003444">
    <property type="protein sequence ID" value="KAF8567801.1"/>
    <property type="molecule type" value="Genomic_DNA"/>
</dbReference>
<organism evidence="1 2">
    <name type="scientific">Paragonimus westermani</name>
    <dbReference type="NCBI Taxonomy" id="34504"/>
    <lineage>
        <taxon>Eukaryota</taxon>
        <taxon>Metazoa</taxon>
        <taxon>Spiralia</taxon>
        <taxon>Lophotrochozoa</taxon>
        <taxon>Platyhelminthes</taxon>
        <taxon>Trematoda</taxon>
        <taxon>Digenea</taxon>
        <taxon>Plagiorchiida</taxon>
        <taxon>Troglotremata</taxon>
        <taxon>Troglotrematidae</taxon>
        <taxon>Paragonimus</taxon>
    </lineage>
</organism>